<keyword evidence="1" id="KW-0862">Zinc</keyword>
<evidence type="ECO:0000313" key="5">
    <source>
        <dbReference type="Proteomes" id="UP000235371"/>
    </source>
</evidence>
<dbReference type="GO" id="GO:0006511">
    <property type="term" value="P:ubiquitin-dependent protein catabolic process"/>
    <property type="evidence" value="ECO:0007669"/>
    <property type="project" value="TreeGrafter"/>
</dbReference>
<feature type="region of interest" description="Disordered" evidence="2">
    <location>
        <begin position="134"/>
        <end position="154"/>
    </location>
</feature>
<accession>A0A2J6T8A1</accession>
<feature type="region of interest" description="Disordered" evidence="2">
    <location>
        <begin position="286"/>
        <end position="321"/>
    </location>
</feature>
<dbReference type="InterPro" id="IPR001841">
    <property type="entry name" value="Znf_RING"/>
</dbReference>
<organism evidence="4 5">
    <name type="scientific">Hyaloscypha bicolor E</name>
    <dbReference type="NCBI Taxonomy" id="1095630"/>
    <lineage>
        <taxon>Eukaryota</taxon>
        <taxon>Fungi</taxon>
        <taxon>Dikarya</taxon>
        <taxon>Ascomycota</taxon>
        <taxon>Pezizomycotina</taxon>
        <taxon>Leotiomycetes</taxon>
        <taxon>Helotiales</taxon>
        <taxon>Hyaloscyphaceae</taxon>
        <taxon>Hyaloscypha</taxon>
        <taxon>Hyaloscypha bicolor</taxon>
    </lineage>
</organism>
<feature type="compositionally biased region" description="Polar residues" evidence="2">
    <location>
        <begin position="287"/>
        <end position="300"/>
    </location>
</feature>
<keyword evidence="1" id="KW-0863">Zinc-finger</keyword>
<feature type="region of interest" description="Disordered" evidence="2">
    <location>
        <begin position="34"/>
        <end position="117"/>
    </location>
</feature>
<proteinExistence type="predicted"/>
<dbReference type="Gene3D" id="3.30.40.10">
    <property type="entry name" value="Zinc/RING finger domain, C3HC4 (zinc finger)"/>
    <property type="match status" value="1"/>
</dbReference>
<reference evidence="4 5" key="1">
    <citation type="submission" date="2016-04" db="EMBL/GenBank/DDBJ databases">
        <title>A degradative enzymes factory behind the ericoid mycorrhizal symbiosis.</title>
        <authorList>
            <consortium name="DOE Joint Genome Institute"/>
            <person name="Martino E."/>
            <person name="Morin E."/>
            <person name="Grelet G."/>
            <person name="Kuo A."/>
            <person name="Kohler A."/>
            <person name="Daghino S."/>
            <person name="Barry K."/>
            <person name="Choi C."/>
            <person name="Cichocki N."/>
            <person name="Clum A."/>
            <person name="Copeland A."/>
            <person name="Hainaut M."/>
            <person name="Haridas S."/>
            <person name="Labutti K."/>
            <person name="Lindquist E."/>
            <person name="Lipzen A."/>
            <person name="Khouja H.-R."/>
            <person name="Murat C."/>
            <person name="Ohm R."/>
            <person name="Olson A."/>
            <person name="Spatafora J."/>
            <person name="Veneault-Fourrey C."/>
            <person name="Henrissat B."/>
            <person name="Grigoriev I."/>
            <person name="Martin F."/>
            <person name="Perotto S."/>
        </authorList>
    </citation>
    <scope>NUCLEOTIDE SEQUENCE [LARGE SCALE GENOMIC DNA]</scope>
    <source>
        <strain evidence="4 5">E</strain>
    </source>
</reference>
<dbReference type="RefSeq" id="XP_024736122.1">
    <property type="nucleotide sequence ID" value="XM_024888644.1"/>
</dbReference>
<evidence type="ECO:0000256" key="1">
    <source>
        <dbReference type="PROSITE-ProRule" id="PRU00175"/>
    </source>
</evidence>
<gene>
    <name evidence="4" type="ORF">K444DRAFT_725249</name>
</gene>
<dbReference type="InParanoid" id="A0A2J6T8A1"/>
<dbReference type="AlphaFoldDB" id="A0A2J6T8A1"/>
<keyword evidence="1" id="KW-0479">Metal-binding</keyword>
<feature type="compositionally biased region" description="Low complexity" evidence="2">
    <location>
        <begin position="34"/>
        <end position="43"/>
    </location>
</feature>
<dbReference type="GO" id="GO:0008270">
    <property type="term" value="F:zinc ion binding"/>
    <property type="evidence" value="ECO:0007669"/>
    <property type="project" value="UniProtKB-KW"/>
</dbReference>
<dbReference type="PROSITE" id="PS50089">
    <property type="entry name" value="ZF_RING_2"/>
    <property type="match status" value="1"/>
</dbReference>
<dbReference type="InterPro" id="IPR013083">
    <property type="entry name" value="Znf_RING/FYVE/PHD"/>
</dbReference>
<dbReference type="InterPro" id="IPR051826">
    <property type="entry name" value="E3_ubiquitin-ligase_domain"/>
</dbReference>
<evidence type="ECO:0000256" key="2">
    <source>
        <dbReference type="SAM" id="MobiDB-lite"/>
    </source>
</evidence>
<protein>
    <recommendedName>
        <fullName evidence="3">RING-type domain-containing protein</fullName>
    </recommendedName>
</protein>
<dbReference type="PANTHER" id="PTHR22765">
    <property type="entry name" value="RING FINGER AND PROTEASE ASSOCIATED DOMAIN-CONTAINING"/>
    <property type="match status" value="1"/>
</dbReference>
<feature type="compositionally biased region" description="Basic and acidic residues" evidence="2">
    <location>
        <begin position="140"/>
        <end position="154"/>
    </location>
</feature>
<sequence>MSTLPQPRQDENNLANIIGGPSATRSQAVILSAAQAAGASWQQRISTSHSGSTAQSASTPQSSSGTSEANLATTASQTDSSAAATPRLDDTAVSRPITGDSGDFGSHSQGTRMEKLGARPAAATIRVINPAGSLTLHSGDATRENPPRLRLRDTHPTGEYEVEIDLRSLEAPGAEAAAGSPQGIGTSPDTTRTTSTSRLGAVQEPPKCTICWEPFTTRATLMPCGHEFDRECILPWFQAIIQENHWRVTLTCPLCRQRATLIRHACTSSSDFETLKSIRHFLRTGRTESGANPVSSSTPISRPRPHGPEPQFQPLSGIEVN</sequence>
<dbReference type="GeneID" id="36596720"/>
<feature type="compositionally biased region" description="Low complexity" evidence="2">
    <location>
        <begin position="50"/>
        <end position="85"/>
    </location>
</feature>
<evidence type="ECO:0000259" key="3">
    <source>
        <dbReference type="PROSITE" id="PS50089"/>
    </source>
</evidence>
<feature type="domain" description="RING-type" evidence="3">
    <location>
        <begin position="208"/>
        <end position="256"/>
    </location>
</feature>
<name>A0A2J6T8A1_9HELO</name>
<dbReference type="EMBL" id="KZ613817">
    <property type="protein sequence ID" value="PMD59218.1"/>
    <property type="molecule type" value="Genomic_DNA"/>
</dbReference>
<dbReference type="SMART" id="SM00184">
    <property type="entry name" value="RING"/>
    <property type="match status" value="1"/>
</dbReference>
<dbReference type="GO" id="GO:0061630">
    <property type="term" value="F:ubiquitin protein ligase activity"/>
    <property type="evidence" value="ECO:0007669"/>
    <property type="project" value="TreeGrafter"/>
</dbReference>
<feature type="region of interest" description="Disordered" evidence="2">
    <location>
        <begin position="174"/>
        <end position="200"/>
    </location>
</feature>
<evidence type="ECO:0000313" key="4">
    <source>
        <dbReference type="EMBL" id="PMD59218.1"/>
    </source>
</evidence>
<dbReference type="Pfam" id="PF13639">
    <property type="entry name" value="zf-RING_2"/>
    <property type="match status" value="1"/>
</dbReference>
<dbReference type="Proteomes" id="UP000235371">
    <property type="component" value="Unassembled WGS sequence"/>
</dbReference>
<keyword evidence="5" id="KW-1185">Reference proteome</keyword>
<dbReference type="OrthoDB" id="3534360at2759"/>
<dbReference type="STRING" id="1095630.A0A2J6T8A1"/>
<dbReference type="SUPFAM" id="SSF57850">
    <property type="entry name" value="RING/U-box"/>
    <property type="match status" value="1"/>
</dbReference>
<dbReference type="CDD" id="cd16448">
    <property type="entry name" value="RING-H2"/>
    <property type="match status" value="1"/>
</dbReference>